<evidence type="ECO:0000256" key="5">
    <source>
        <dbReference type="ARBA" id="ARBA00023004"/>
    </source>
</evidence>
<dbReference type="InterPro" id="IPR044248">
    <property type="entry name" value="DPH3/4-like"/>
</dbReference>
<dbReference type="AlphaFoldDB" id="A0A0B0N486"/>
<dbReference type="PROSITE" id="PS51074">
    <property type="entry name" value="DPH_MB"/>
    <property type="match status" value="1"/>
</dbReference>
<dbReference type="Gene3D" id="3.10.660.10">
    <property type="entry name" value="DPH Zinc finger"/>
    <property type="match status" value="1"/>
</dbReference>
<evidence type="ECO:0000313" key="7">
    <source>
        <dbReference type="EMBL" id="KHG06001.1"/>
    </source>
</evidence>
<evidence type="ECO:0000256" key="6">
    <source>
        <dbReference type="ARBA" id="ARBA00023242"/>
    </source>
</evidence>
<evidence type="ECO:0000256" key="1">
    <source>
        <dbReference type="ARBA" id="ARBA00004123"/>
    </source>
</evidence>
<dbReference type="OMA" id="NDCEMEW"/>
<keyword evidence="6" id="KW-0539">Nucleus</keyword>
<name>A0A0B0N486_GOSAR</name>
<dbReference type="Proteomes" id="UP000032142">
    <property type="component" value="Unassembled WGS sequence"/>
</dbReference>
<dbReference type="GO" id="GO:0005829">
    <property type="term" value="C:cytosol"/>
    <property type="evidence" value="ECO:0007669"/>
    <property type="project" value="TreeGrafter"/>
</dbReference>
<dbReference type="KEGG" id="gab:108483066"/>
<dbReference type="Pfam" id="PF00226">
    <property type="entry name" value="DnaJ"/>
    <property type="match status" value="1"/>
</dbReference>
<dbReference type="InterPro" id="IPR036869">
    <property type="entry name" value="J_dom_sf"/>
</dbReference>
<evidence type="ECO:0000256" key="3">
    <source>
        <dbReference type="ARBA" id="ARBA00006169"/>
    </source>
</evidence>
<keyword evidence="4" id="KW-0479">Metal-binding</keyword>
<keyword evidence="5" id="KW-0408">Iron</keyword>
<dbReference type="InterPro" id="IPR036671">
    <property type="entry name" value="DPH_MB_sf"/>
</dbReference>
<proteinExistence type="inferred from homology"/>
<dbReference type="FunFam" id="3.10.660.10:FF:000003">
    <property type="entry name" value="DNAJ heat shock N-terminal domain-containing protein-like"/>
    <property type="match status" value="1"/>
</dbReference>
<comment type="subcellular location">
    <subcellularLocation>
        <location evidence="2">Cytoplasm</location>
    </subcellularLocation>
    <subcellularLocation>
        <location evidence="1">Nucleus</location>
    </subcellularLocation>
</comment>
<dbReference type="SUPFAM" id="SSF46565">
    <property type="entry name" value="Chaperone J-domain"/>
    <property type="match status" value="1"/>
</dbReference>
<dbReference type="EMBL" id="JRRC01441725">
    <property type="protein sequence ID" value="KHG06001.1"/>
    <property type="molecule type" value="Genomic_DNA"/>
</dbReference>
<dbReference type="GO" id="GO:0017183">
    <property type="term" value="P:protein histidyl modification to diphthamide"/>
    <property type="evidence" value="ECO:0007669"/>
    <property type="project" value="InterPro"/>
</dbReference>
<evidence type="ECO:0000256" key="2">
    <source>
        <dbReference type="ARBA" id="ARBA00004496"/>
    </source>
</evidence>
<organism evidence="7 8">
    <name type="scientific">Gossypium arboreum</name>
    <name type="common">Tree cotton</name>
    <name type="synonym">Gossypium nanking</name>
    <dbReference type="NCBI Taxonomy" id="29729"/>
    <lineage>
        <taxon>Eukaryota</taxon>
        <taxon>Viridiplantae</taxon>
        <taxon>Streptophyta</taxon>
        <taxon>Embryophyta</taxon>
        <taxon>Tracheophyta</taxon>
        <taxon>Spermatophyta</taxon>
        <taxon>Magnoliopsida</taxon>
        <taxon>eudicotyledons</taxon>
        <taxon>Gunneridae</taxon>
        <taxon>Pentapetalae</taxon>
        <taxon>rosids</taxon>
        <taxon>malvids</taxon>
        <taxon>Malvales</taxon>
        <taxon>Malvaceae</taxon>
        <taxon>Malvoideae</taxon>
        <taxon>Gossypium</taxon>
    </lineage>
</organism>
<dbReference type="SUPFAM" id="SSF144217">
    <property type="entry name" value="CSL zinc finger"/>
    <property type="match status" value="1"/>
</dbReference>
<evidence type="ECO:0000256" key="4">
    <source>
        <dbReference type="ARBA" id="ARBA00022723"/>
    </source>
</evidence>
<evidence type="ECO:0000313" key="8">
    <source>
        <dbReference type="Proteomes" id="UP000032142"/>
    </source>
</evidence>
<dbReference type="Pfam" id="PF05207">
    <property type="entry name" value="Zn_ribbon_CSL"/>
    <property type="match status" value="1"/>
</dbReference>
<comment type="similarity">
    <text evidence="3">Belongs to the DPH4 family.</text>
</comment>
<dbReference type="SMART" id="SM00271">
    <property type="entry name" value="DnaJ"/>
    <property type="match status" value="1"/>
</dbReference>
<keyword evidence="8" id="KW-1185">Reference proteome</keyword>
<sequence>MILGSNSVRETHYDVLFVKEDASYEEIRASYRTAILNSHPDKLNSDHETGERFLRVQKAWEILSDPKSRTAYDSELRDLRQDVVASEDISLDDMIVEDAGEVMELYYQCRCGDNFSVDSLELNQMGYTLMRDGTGIFVRTPDALPASIVLPCGSCSLLVRLMINPDIKVPIDGYL</sequence>
<dbReference type="InterPro" id="IPR007872">
    <property type="entry name" value="DPH_MB_dom"/>
</dbReference>
<dbReference type="PROSITE" id="PS50076">
    <property type="entry name" value="DNAJ_2"/>
    <property type="match status" value="1"/>
</dbReference>
<gene>
    <name evidence="7" type="ORF">F383_32871</name>
</gene>
<dbReference type="PANTHER" id="PTHR21454">
    <property type="entry name" value="DPH3 HOMOLOG-RELATED"/>
    <property type="match status" value="1"/>
</dbReference>
<dbReference type="PRINTS" id="PR00625">
    <property type="entry name" value="JDOMAIN"/>
</dbReference>
<dbReference type="OrthoDB" id="66964at2759"/>
<reference evidence="8" key="1">
    <citation type="submission" date="2014-09" db="EMBL/GenBank/DDBJ databases">
        <authorList>
            <person name="Mudge J."/>
            <person name="Ramaraj T."/>
            <person name="Lindquist I.E."/>
            <person name="Bharti A.K."/>
            <person name="Sundararajan A."/>
            <person name="Cameron C.T."/>
            <person name="Woodward J.E."/>
            <person name="May G.D."/>
            <person name="Brubaker C."/>
            <person name="Broadhvest J."/>
            <person name="Wilkins T.A."/>
        </authorList>
    </citation>
    <scope>NUCLEOTIDE SEQUENCE</scope>
    <source>
        <strain evidence="8">cv. AKA8401</strain>
    </source>
</reference>
<dbReference type="Gene3D" id="1.10.287.110">
    <property type="entry name" value="DnaJ domain"/>
    <property type="match status" value="1"/>
</dbReference>
<accession>A0A0B0N486</accession>
<dbReference type="GO" id="GO:0046872">
    <property type="term" value="F:metal ion binding"/>
    <property type="evidence" value="ECO:0007669"/>
    <property type="project" value="UniProtKB-KW"/>
</dbReference>
<dbReference type="GO" id="GO:0005634">
    <property type="term" value="C:nucleus"/>
    <property type="evidence" value="ECO:0007669"/>
    <property type="project" value="UniProtKB-SubCell"/>
</dbReference>
<comment type="caution">
    <text evidence="7">The sequence shown here is derived from an EMBL/GenBank/DDBJ whole genome shotgun (WGS) entry which is preliminary data.</text>
</comment>
<dbReference type="CDD" id="cd06257">
    <property type="entry name" value="DnaJ"/>
    <property type="match status" value="1"/>
</dbReference>
<protein>
    <submittedName>
        <fullName evidence="7">Chaperone DnaJ</fullName>
    </submittedName>
</protein>
<dbReference type="PANTHER" id="PTHR21454:SF47">
    <property type="entry name" value="DNAJ HEAT SHOCK N-TERMINAL DOMAIN-CONTAINING PROTEIN"/>
    <property type="match status" value="1"/>
</dbReference>
<dbReference type="InterPro" id="IPR001623">
    <property type="entry name" value="DnaJ_domain"/>
</dbReference>